<keyword evidence="2" id="KW-1133">Transmembrane helix</keyword>
<feature type="transmembrane region" description="Helical" evidence="2">
    <location>
        <begin position="365"/>
        <end position="394"/>
    </location>
</feature>
<organism evidence="3 4">
    <name type="scientific">Pseudofrankia inefficax (strain DSM 45817 / CECT 9037 / DDB 130130 / EuI1c)</name>
    <name type="common">Frankia inefficax</name>
    <dbReference type="NCBI Taxonomy" id="298654"/>
    <lineage>
        <taxon>Bacteria</taxon>
        <taxon>Bacillati</taxon>
        <taxon>Actinomycetota</taxon>
        <taxon>Actinomycetes</taxon>
        <taxon>Frankiales</taxon>
        <taxon>Frankiaceae</taxon>
        <taxon>Pseudofrankia</taxon>
    </lineage>
</organism>
<evidence type="ECO:0000313" key="3">
    <source>
        <dbReference type="EMBL" id="ADP81776.1"/>
    </source>
</evidence>
<evidence type="ECO:0000256" key="2">
    <source>
        <dbReference type="SAM" id="Phobius"/>
    </source>
</evidence>
<dbReference type="KEGG" id="fri:FraEuI1c_3769"/>
<dbReference type="AlphaFoldDB" id="E3J2W5"/>
<name>E3J2W5_PSEI1</name>
<feature type="transmembrane region" description="Helical" evidence="2">
    <location>
        <begin position="103"/>
        <end position="130"/>
    </location>
</feature>
<keyword evidence="2" id="KW-0812">Transmembrane</keyword>
<proteinExistence type="predicted"/>
<reference evidence="3 4" key="1">
    <citation type="submission" date="2010-10" db="EMBL/GenBank/DDBJ databases">
        <title>Complete sequence of Frankia sp. EuI1c.</title>
        <authorList>
            <consortium name="US DOE Joint Genome Institute"/>
            <person name="Lucas S."/>
            <person name="Copeland A."/>
            <person name="Lapidus A."/>
            <person name="Cheng J.-F."/>
            <person name="Bruce D."/>
            <person name="Goodwin L."/>
            <person name="Pitluck S."/>
            <person name="Chertkov O."/>
            <person name="Detter J.C."/>
            <person name="Han C."/>
            <person name="Tapia R."/>
            <person name="Land M."/>
            <person name="Hauser L."/>
            <person name="Jeffries C."/>
            <person name="Kyrpides N."/>
            <person name="Ivanova N."/>
            <person name="Mikhailova N."/>
            <person name="Beauchemin N."/>
            <person name="Sen A."/>
            <person name="Sur S.A."/>
            <person name="Gtari M."/>
            <person name="Wall L."/>
            <person name="Tisa L."/>
            <person name="Woyke T."/>
        </authorList>
    </citation>
    <scope>NUCLEOTIDE SEQUENCE [LARGE SCALE GENOMIC DNA]</scope>
    <source>
        <strain evidence="4">DSM 45817 / CECT 9037 / EuI1c</strain>
    </source>
</reference>
<feature type="transmembrane region" description="Helical" evidence="2">
    <location>
        <begin position="228"/>
        <end position="247"/>
    </location>
</feature>
<feature type="transmembrane region" description="Helical" evidence="2">
    <location>
        <begin position="151"/>
        <end position="168"/>
    </location>
</feature>
<feature type="transmembrane region" description="Helical" evidence="2">
    <location>
        <begin position="291"/>
        <end position="309"/>
    </location>
</feature>
<feature type="region of interest" description="Disordered" evidence="1">
    <location>
        <begin position="28"/>
        <end position="73"/>
    </location>
</feature>
<dbReference type="Proteomes" id="UP000002484">
    <property type="component" value="Chromosome"/>
</dbReference>
<gene>
    <name evidence="3" type="ordered locus">FraEuI1c_3769</name>
</gene>
<accession>E3J2W5</accession>
<feature type="transmembrane region" description="Helical" evidence="2">
    <location>
        <begin position="337"/>
        <end position="356"/>
    </location>
</feature>
<dbReference type="EMBL" id="CP002299">
    <property type="protein sequence ID" value="ADP81776.1"/>
    <property type="molecule type" value="Genomic_DNA"/>
</dbReference>
<feature type="transmembrane region" description="Helical" evidence="2">
    <location>
        <begin position="188"/>
        <end position="207"/>
    </location>
</feature>
<dbReference type="HOGENOM" id="CLU_525567_0_0_11"/>
<feature type="transmembrane region" description="Helical" evidence="2">
    <location>
        <begin position="314"/>
        <end position="331"/>
    </location>
</feature>
<feature type="region of interest" description="Disordered" evidence="1">
    <location>
        <begin position="540"/>
        <end position="563"/>
    </location>
</feature>
<feature type="transmembrane region" description="Helical" evidence="2">
    <location>
        <begin position="77"/>
        <end position="97"/>
    </location>
</feature>
<dbReference type="InParanoid" id="E3J2W5"/>
<evidence type="ECO:0000313" key="4">
    <source>
        <dbReference type="Proteomes" id="UP000002484"/>
    </source>
</evidence>
<keyword evidence="4" id="KW-1185">Reference proteome</keyword>
<feature type="transmembrane region" description="Helical" evidence="2">
    <location>
        <begin position="466"/>
        <end position="486"/>
    </location>
</feature>
<protein>
    <submittedName>
        <fullName evidence="3">Uncharacterized protein</fullName>
    </submittedName>
</protein>
<keyword evidence="2" id="KW-0472">Membrane</keyword>
<dbReference type="eggNOG" id="ENOG5031TBU">
    <property type="taxonomic scope" value="Bacteria"/>
</dbReference>
<sequence>MARRPVAAGSARVWHGAVMATPVPEARSVPLRPAAEPPEPAEPLAEHGAQQGAEPRAPVSEPTGPKREPGGELAAPVAARVAGLLAGWAALSVGIAAKDGRYGGYAMTAVLVGWAVVAATVALLAGNGSAASVLGRPVRLAARRLGRPTPWLSWRVTWVAVALLVGLGPPLRHPHYYGHGEFVGVAKWLQITAGLLAAAGVLAALARPSRPASPAAAWVWAALRGRRAFTAVLLLATGAGVATVLAAPDPRIDVFHLLQESSAGLGDGVNMYHQVWATGRPGDLHGGLTDVYPYLPATSILLAPFRLLVGDVRYGLLAALVVAVCAARALAPRAASAPWMPVLPLLVLIFPSYCYALEQSWTEPLLVGCLAVMMWAACSGRGALAVVAFAVALATKQHVALLVPVAALWPAFGPRRTAAACGLGFAIVAPWVLDDPAAFFHDAVRANLDYPVLDHSLSVPGWADHYGIHVGFGVTAVALAVAYLLAWRARGDATGFAAGGALVLLTVVELNKQSFFNHYTLPMALLILATATTLGRGDSPAGQAPSVLRHGAAHTAESTTTQD</sequence>
<evidence type="ECO:0000256" key="1">
    <source>
        <dbReference type="SAM" id="MobiDB-lite"/>
    </source>
</evidence>